<dbReference type="AlphaFoldDB" id="A0AAN7RXR3"/>
<feature type="region of interest" description="Disordered" evidence="1">
    <location>
        <begin position="30"/>
        <end position="50"/>
    </location>
</feature>
<dbReference type="Proteomes" id="UP001333110">
    <property type="component" value="Unassembled WGS sequence"/>
</dbReference>
<comment type="caution">
    <text evidence="2">The sequence shown here is derived from an EMBL/GenBank/DDBJ whole genome shotgun (WGS) entry which is preliminary data.</text>
</comment>
<keyword evidence="3" id="KW-1185">Reference proteome</keyword>
<organism evidence="2 3">
    <name type="scientific">Mycteria americana</name>
    <name type="common">Wood stork</name>
    <dbReference type="NCBI Taxonomy" id="33587"/>
    <lineage>
        <taxon>Eukaryota</taxon>
        <taxon>Metazoa</taxon>
        <taxon>Chordata</taxon>
        <taxon>Craniata</taxon>
        <taxon>Vertebrata</taxon>
        <taxon>Euteleostomi</taxon>
        <taxon>Archelosauria</taxon>
        <taxon>Archosauria</taxon>
        <taxon>Dinosauria</taxon>
        <taxon>Saurischia</taxon>
        <taxon>Theropoda</taxon>
        <taxon>Coelurosauria</taxon>
        <taxon>Aves</taxon>
        <taxon>Neognathae</taxon>
        <taxon>Neoaves</taxon>
        <taxon>Aequornithes</taxon>
        <taxon>Ciconiiformes</taxon>
        <taxon>Ciconiidae</taxon>
        <taxon>Mycteria</taxon>
    </lineage>
</organism>
<accession>A0AAN7RXR3</accession>
<evidence type="ECO:0000313" key="3">
    <source>
        <dbReference type="Proteomes" id="UP001333110"/>
    </source>
</evidence>
<sequence>MKTSMRERRSLAQGWSYYGDRNPWQWPCREGGRPMRAKKDSQGHPGHRWDQLPQAPYILGPSRPSNKGFLYLGLGEAEREEQGYRHFLPERTTIPLELTTPEATVTVSPTLEPADVTTCK</sequence>
<name>A0AAN7RXR3_MYCAM</name>
<proteinExistence type="predicted"/>
<protein>
    <submittedName>
        <fullName evidence="2">Uncharacterized protein</fullName>
    </submittedName>
</protein>
<dbReference type="EMBL" id="JAUNZN010000005">
    <property type="protein sequence ID" value="KAK4820982.1"/>
    <property type="molecule type" value="Genomic_DNA"/>
</dbReference>
<evidence type="ECO:0000256" key="1">
    <source>
        <dbReference type="SAM" id="MobiDB-lite"/>
    </source>
</evidence>
<gene>
    <name evidence="2" type="ORF">QYF61_009448</name>
</gene>
<evidence type="ECO:0000313" key="2">
    <source>
        <dbReference type="EMBL" id="KAK4820982.1"/>
    </source>
</evidence>
<reference evidence="2 3" key="1">
    <citation type="journal article" date="2023" name="J. Hered.">
        <title>Chromosome-level genome of the wood stork (Mycteria americana) provides insight into avian chromosome evolution.</title>
        <authorList>
            <person name="Flamio R. Jr."/>
            <person name="Ramstad K.M."/>
        </authorList>
    </citation>
    <scope>NUCLEOTIDE SEQUENCE [LARGE SCALE GENOMIC DNA]</scope>
    <source>
        <strain evidence="2">JAX WOST 10</strain>
    </source>
</reference>